<proteinExistence type="predicted"/>
<reference evidence="3 4" key="1">
    <citation type="submission" date="2017-03" db="EMBL/GenBank/DDBJ databases">
        <title>Genome Survey of Euroglyphus maynei.</title>
        <authorList>
            <person name="Arlian L.G."/>
            <person name="Morgan M.S."/>
            <person name="Rider S.D."/>
        </authorList>
    </citation>
    <scope>NUCLEOTIDE SEQUENCE [LARGE SCALE GENOMIC DNA]</scope>
    <source>
        <strain evidence="3">Arlian Lab</strain>
        <tissue evidence="3">Whole body</tissue>
    </source>
</reference>
<dbReference type="OrthoDB" id="6516035at2759"/>
<keyword evidence="4" id="KW-1185">Reference proteome</keyword>
<evidence type="ECO:0000313" key="3">
    <source>
        <dbReference type="EMBL" id="OTF83698.1"/>
    </source>
</evidence>
<evidence type="ECO:0000256" key="1">
    <source>
        <dbReference type="SAM" id="MobiDB-lite"/>
    </source>
</evidence>
<accession>A0A1Y3BUN4</accession>
<dbReference type="EMBL" id="MUJZ01002559">
    <property type="protein sequence ID" value="OTF83698.1"/>
    <property type="molecule type" value="Genomic_DNA"/>
</dbReference>
<evidence type="ECO:0000256" key="2">
    <source>
        <dbReference type="SAM" id="Phobius"/>
    </source>
</evidence>
<protein>
    <submittedName>
        <fullName evidence="3">Uncharacterized protein</fullName>
    </submittedName>
</protein>
<gene>
    <name evidence="3" type="ORF">BLA29_011912</name>
</gene>
<feature type="region of interest" description="Disordered" evidence="1">
    <location>
        <begin position="1"/>
        <end position="57"/>
    </location>
</feature>
<keyword evidence="2" id="KW-0472">Membrane</keyword>
<keyword evidence="2" id="KW-1133">Transmembrane helix</keyword>
<feature type="compositionally biased region" description="Polar residues" evidence="1">
    <location>
        <begin position="30"/>
        <end position="55"/>
    </location>
</feature>
<organism evidence="3 4">
    <name type="scientific">Euroglyphus maynei</name>
    <name type="common">Mayne's house dust mite</name>
    <dbReference type="NCBI Taxonomy" id="6958"/>
    <lineage>
        <taxon>Eukaryota</taxon>
        <taxon>Metazoa</taxon>
        <taxon>Ecdysozoa</taxon>
        <taxon>Arthropoda</taxon>
        <taxon>Chelicerata</taxon>
        <taxon>Arachnida</taxon>
        <taxon>Acari</taxon>
        <taxon>Acariformes</taxon>
        <taxon>Sarcoptiformes</taxon>
        <taxon>Astigmata</taxon>
        <taxon>Psoroptidia</taxon>
        <taxon>Analgoidea</taxon>
        <taxon>Pyroglyphidae</taxon>
        <taxon>Pyroglyphinae</taxon>
        <taxon>Euroglyphus</taxon>
    </lineage>
</organism>
<feature type="compositionally biased region" description="Basic and acidic residues" evidence="1">
    <location>
        <begin position="18"/>
        <end position="27"/>
    </location>
</feature>
<feature type="transmembrane region" description="Helical" evidence="2">
    <location>
        <begin position="74"/>
        <end position="99"/>
    </location>
</feature>
<comment type="caution">
    <text evidence="3">The sequence shown here is derived from an EMBL/GenBank/DDBJ whole genome shotgun (WGS) entry which is preliminary data.</text>
</comment>
<feature type="non-terminal residue" evidence="3">
    <location>
        <position position="1"/>
    </location>
</feature>
<sequence length="147" mass="16619">EEKDEIPLPENEPINLNDLDHQRDDPNNVHIYNSNDPKQQQRNVNKHQLSSSVSPTEMAEASALGPLNSHDSGLIWTFAILSTMLIILVIIIIVPILIIRHRSRTNQMYLNKKKSANQSKKQKNANGLDQSNCSEAVQLMDKSIIDK</sequence>
<dbReference type="AlphaFoldDB" id="A0A1Y3BUN4"/>
<evidence type="ECO:0000313" key="4">
    <source>
        <dbReference type="Proteomes" id="UP000194236"/>
    </source>
</evidence>
<dbReference type="Proteomes" id="UP000194236">
    <property type="component" value="Unassembled WGS sequence"/>
</dbReference>
<keyword evidence="2" id="KW-0812">Transmembrane</keyword>
<name>A0A1Y3BUN4_EURMA</name>